<keyword evidence="5" id="KW-1185">Reference proteome</keyword>
<sequence length="204" mass="23270">MAKGLETRERIIYEARKLFAEKGFNGTTTAEIAKQVGVTDAALYKHFKGKQDLFIVCILPVIEAGLESTMPEVENAKDLKSLIRIMMRNRINMIYENLDSFNILYSESLHQPKLAEMFMERFFLTRLEKVRQKMIEFVESGEIASIPSRLILGLGMTSAIWAILNGLKYYQEQPNNLALIPNPSLEQLTEELTDFVLYGIAGKK</sequence>
<dbReference type="AlphaFoldDB" id="A0A0D5NJ23"/>
<dbReference type="PANTHER" id="PTHR30055">
    <property type="entry name" value="HTH-TYPE TRANSCRIPTIONAL REGULATOR RUTR"/>
    <property type="match status" value="1"/>
</dbReference>
<evidence type="ECO:0000256" key="1">
    <source>
        <dbReference type="ARBA" id="ARBA00023125"/>
    </source>
</evidence>
<dbReference type="PANTHER" id="PTHR30055:SF226">
    <property type="entry name" value="HTH-TYPE TRANSCRIPTIONAL REGULATOR PKSA"/>
    <property type="match status" value="1"/>
</dbReference>
<dbReference type="GO" id="GO:0000976">
    <property type="term" value="F:transcription cis-regulatory region binding"/>
    <property type="evidence" value="ECO:0007669"/>
    <property type="project" value="TreeGrafter"/>
</dbReference>
<dbReference type="SUPFAM" id="SSF46689">
    <property type="entry name" value="Homeodomain-like"/>
    <property type="match status" value="1"/>
</dbReference>
<dbReference type="PRINTS" id="PR00455">
    <property type="entry name" value="HTHTETR"/>
</dbReference>
<protein>
    <recommendedName>
        <fullName evidence="3">HTH tetR-type domain-containing protein</fullName>
    </recommendedName>
</protein>
<dbReference type="InterPro" id="IPR036271">
    <property type="entry name" value="Tet_transcr_reg_TetR-rel_C_sf"/>
</dbReference>
<proteinExistence type="predicted"/>
<dbReference type="Pfam" id="PF00440">
    <property type="entry name" value="TetR_N"/>
    <property type="match status" value="1"/>
</dbReference>
<feature type="domain" description="HTH tetR-type" evidence="3">
    <location>
        <begin position="5"/>
        <end position="65"/>
    </location>
</feature>
<keyword evidence="1 2" id="KW-0238">DNA-binding</keyword>
<dbReference type="PATRIC" id="fig|1126833.4.peg.2902"/>
<dbReference type="InterPro" id="IPR023772">
    <property type="entry name" value="DNA-bd_HTH_TetR-type_CS"/>
</dbReference>
<dbReference type="Proteomes" id="UP000032633">
    <property type="component" value="Chromosome"/>
</dbReference>
<reference evidence="5" key="2">
    <citation type="submission" date="2015-03" db="EMBL/GenBank/DDBJ databases">
        <title>Genome sequence of Paenibacillus beijingensis strain DSM 24997T.</title>
        <authorList>
            <person name="Kwak Y."/>
            <person name="Shin J.-H."/>
        </authorList>
    </citation>
    <scope>NUCLEOTIDE SEQUENCE [LARGE SCALE GENOMIC DNA]</scope>
    <source>
        <strain evidence="5">DSM 24997</strain>
    </source>
</reference>
<dbReference type="KEGG" id="pbj:VN24_13305"/>
<dbReference type="EMBL" id="CP011058">
    <property type="protein sequence ID" value="AJY75369.1"/>
    <property type="molecule type" value="Genomic_DNA"/>
</dbReference>
<dbReference type="HOGENOM" id="CLU_069356_34_0_9"/>
<dbReference type="OrthoDB" id="509229at2"/>
<evidence type="ECO:0000313" key="5">
    <source>
        <dbReference type="Proteomes" id="UP000032633"/>
    </source>
</evidence>
<organism evidence="4 5">
    <name type="scientific">Paenibacillus beijingensis</name>
    <dbReference type="NCBI Taxonomy" id="1126833"/>
    <lineage>
        <taxon>Bacteria</taxon>
        <taxon>Bacillati</taxon>
        <taxon>Bacillota</taxon>
        <taxon>Bacilli</taxon>
        <taxon>Bacillales</taxon>
        <taxon>Paenibacillaceae</taxon>
        <taxon>Paenibacillus</taxon>
    </lineage>
</organism>
<dbReference type="PROSITE" id="PS50977">
    <property type="entry name" value="HTH_TETR_2"/>
    <property type="match status" value="1"/>
</dbReference>
<reference evidence="4 5" key="1">
    <citation type="journal article" date="2015" name="J. Biotechnol.">
        <title>Complete genome sequence of Paenibacillus beijingensis 7188(T) (=DSM 24997(T)), a novel rhizobacterium from jujube garden soil.</title>
        <authorList>
            <person name="Kwak Y."/>
            <person name="Shin J.H."/>
        </authorList>
    </citation>
    <scope>NUCLEOTIDE SEQUENCE [LARGE SCALE GENOMIC DNA]</scope>
    <source>
        <strain evidence="4 5">DSM 24997</strain>
    </source>
</reference>
<dbReference type="SUPFAM" id="SSF48498">
    <property type="entry name" value="Tetracyclin repressor-like, C-terminal domain"/>
    <property type="match status" value="1"/>
</dbReference>
<dbReference type="Gene3D" id="1.10.357.10">
    <property type="entry name" value="Tetracycline Repressor, domain 2"/>
    <property type="match status" value="1"/>
</dbReference>
<evidence type="ECO:0000259" key="3">
    <source>
        <dbReference type="PROSITE" id="PS50977"/>
    </source>
</evidence>
<dbReference type="PROSITE" id="PS01081">
    <property type="entry name" value="HTH_TETR_1"/>
    <property type="match status" value="1"/>
</dbReference>
<dbReference type="InterPro" id="IPR009057">
    <property type="entry name" value="Homeodomain-like_sf"/>
</dbReference>
<evidence type="ECO:0000256" key="2">
    <source>
        <dbReference type="PROSITE-ProRule" id="PRU00335"/>
    </source>
</evidence>
<dbReference type="GO" id="GO:0003700">
    <property type="term" value="F:DNA-binding transcription factor activity"/>
    <property type="evidence" value="ECO:0007669"/>
    <property type="project" value="TreeGrafter"/>
</dbReference>
<feature type="DNA-binding region" description="H-T-H motif" evidence="2">
    <location>
        <begin position="28"/>
        <end position="47"/>
    </location>
</feature>
<dbReference type="RefSeq" id="WP_045670798.1">
    <property type="nucleotide sequence ID" value="NZ_CP011058.1"/>
</dbReference>
<gene>
    <name evidence="4" type="ORF">VN24_13305</name>
</gene>
<dbReference type="STRING" id="1126833.VN24_13305"/>
<dbReference type="InterPro" id="IPR050109">
    <property type="entry name" value="HTH-type_TetR-like_transc_reg"/>
</dbReference>
<dbReference type="InterPro" id="IPR001647">
    <property type="entry name" value="HTH_TetR"/>
</dbReference>
<accession>A0A0D5NJ23</accession>
<evidence type="ECO:0000313" key="4">
    <source>
        <dbReference type="EMBL" id="AJY75369.1"/>
    </source>
</evidence>
<name>A0A0D5NJ23_9BACL</name>